<gene>
    <name evidence="8" type="ORF">MNBD_GAMMA05-1467</name>
</gene>
<dbReference type="InterPro" id="IPR017473">
    <property type="entry name" value="Undecaprenyl-P_gluc_Ptfrase"/>
</dbReference>
<keyword evidence="5 6" id="KW-0472">Membrane</keyword>
<dbReference type="GO" id="GO:0016780">
    <property type="term" value="F:phosphotransferase activity, for other substituted phosphate groups"/>
    <property type="evidence" value="ECO:0007669"/>
    <property type="project" value="TreeGrafter"/>
</dbReference>
<dbReference type="PANTHER" id="PTHR30576">
    <property type="entry name" value="COLANIC BIOSYNTHESIS UDP-GLUCOSE LIPID CARRIER TRANSFERASE"/>
    <property type="match status" value="1"/>
</dbReference>
<dbReference type="PANTHER" id="PTHR30576:SF0">
    <property type="entry name" value="UNDECAPRENYL-PHOSPHATE N-ACETYLGALACTOSAMINYL 1-PHOSPHATE TRANSFERASE-RELATED"/>
    <property type="match status" value="1"/>
</dbReference>
<dbReference type="NCBIfam" id="TIGR03025">
    <property type="entry name" value="EPS_sugtrans"/>
    <property type="match status" value="1"/>
</dbReference>
<dbReference type="InterPro" id="IPR036291">
    <property type="entry name" value="NAD(P)-bd_dom_sf"/>
</dbReference>
<organism evidence="8">
    <name type="scientific">hydrothermal vent metagenome</name>
    <dbReference type="NCBI Taxonomy" id="652676"/>
    <lineage>
        <taxon>unclassified sequences</taxon>
        <taxon>metagenomes</taxon>
        <taxon>ecological metagenomes</taxon>
    </lineage>
</organism>
<feature type="transmembrane region" description="Helical" evidence="6">
    <location>
        <begin position="88"/>
        <end position="108"/>
    </location>
</feature>
<evidence type="ECO:0000259" key="7">
    <source>
        <dbReference type="Pfam" id="PF02397"/>
    </source>
</evidence>
<dbReference type="SUPFAM" id="SSF51735">
    <property type="entry name" value="NAD(P)-binding Rossmann-fold domains"/>
    <property type="match status" value="1"/>
</dbReference>
<reference evidence="8" key="1">
    <citation type="submission" date="2018-06" db="EMBL/GenBank/DDBJ databases">
        <authorList>
            <person name="Zhirakovskaya E."/>
        </authorList>
    </citation>
    <scope>NUCLEOTIDE SEQUENCE</scope>
</reference>
<keyword evidence="3 6" id="KW-0812">Transmembrane</keyword>
<protein>
    <recommendedName>
        <fullName evidence="7">Bacterial sugar transferase domain-containing protein</fullName>
    </recommendedName>
</protein>
<name>A0A3B0W6S8_9ZZZZ</name>
<dbReference type="Pfam" id="PF13727">
    <property type="entry name" value="CoA_binding_3"/>
    <property type="match status" value="1"/>
</dbReference>
<accession>A0A3B0W6S8</accession>
<dbReference type="GO" id="GO:0016020">
    <property type="term" value="C:membrane"/>
    <property type="evidence" value="ECO:0007669"/>
    <property type="project" value="UniProtKB-SubCell"/>
</dbReference>
<evidence type="ECO:0000256" key="3">
    <source>
        <dbReference type="ARBA" id="ARBA00022692"/>
    </source>
</evidence>
<dbReference type="NCBIfam" id="TIGR03023">
    <property type="entry name" value="WcaJ_sugtrans"/>
    <property type="match status" value="1"/>
</dbReference>
<dbReference type="AlphaFoldDB" id="A0A3B0W6S8"/>
<feature type="transmembrane region" description="Helical" evidence="6">
    <location>
        <begin position="120"/>
        <end position="138"/>
    </location>
</feature>
<keyword evidence="2" id="KW-0808">Transferase</keyword>
<sequence length="473" mass="53813">MIKKGLLKGHAQVFNVMLRVIDLAAVFVCGMVAYYFSAAYSTYTATGVHGVPPHYLKVILLAVVIVALLFPLFNIYRVWRGTSTLSEIKYLTMSWVMVGLLLATLAFATKSGADFSRSWMGLWFVSAWVSLITFRVVLRMALNWLRSSGFNHRHIVIVGTGEQAAVVAERLRHSTWFGLEISALYGSDTEKLPDWLKGKKLINDVAELRRYVDKGDVDQVWISLPHSEEKIIRKVLLALDGVEAGIRYVPDIFEYQLMHHSLSEIAGVPVVNISYSAIDGMNEIIKNCEDYILSAVLLIMASPLMLVLAVGVKMSSPGPVLYRQRRVGWNGKKFTMYKFRTMPIETEKESGPIWASSVDNRATRFGSFLRKTSLDELPQLFNVLQGKMSLIGPRPERPHFVEKYKNEVPHYNKKHLVKAGLTGWAQVHGWRGNTCLHTRIEHDLYYIENWSLWLDIKIIFMTIFRGLVHKNAY</sequence>
<comment type="subcellular location">
    <subcellularLocation>
        <location evidence="1">Membrane</location>
        <topology evidence="1">Multi-pass membrane protein</topology>
    </subcellularLocation>
</comment>
<dbReference type="InterPro" id="IPR003362">
    <property type="entry name" value="Bact_transf"/>
</dbReference>
<dbReference type="Pfam" id="PF02397">
    <property type="entry name" value="Bac_transf"/>
    <property type="match status" value="1"/>
</dbReference>
<feature type="transmembrane region" description="Helical" evidence="6">
    <location>
        <begin position="291"/>
        <end position="312"/>
    </location>
</feature>
<dbReference type="EMBL" id="UOFE01000020">
    <property type="protein sequence ID" value="VAW51588.1"/>
    <property type="molecule type" value="Genomic_DNA"/>
</dbReference>
<evidence type="ECO:0000256" key="4">
    <source>
        <dbReference type="ARBA" id="ARBA00022989"/>
    </source>
</evidence>
<feature type="domain" description="Bacterial sugar transferase" evidence="7">
    <location>
        <begin position="286"/>
        <end position="465"/>
    </location>
</feature>
<evidence type="ECO:0000256" key="6">
    <source>
        <dbReference type="SAM" id="Phobius"/>
    </source>
</evidence>
<evidence type="ECO:0000256" key="5">
    <source>
        <dbReference type="ARBA" id="ARBA00023136"/>
    </source>
</evidence>
<dbReference type="Gene3D" id="3.40.50.720">
    <property type="entry name" value="NAD(P)-binding Rossmann-like Domain"/>
    <property type="match status" value="1"/>
</dbReference>
<evidence type="ECO:0000256" key="2">
    <source>
        <dbReference type="ARBA" id="ARBA00022679"/>
    </source>
</evidence>
<feature type="transmembrane region" description="Helical" evidence="6">
    <location>
        <begin position="20"/>
        <end position="43"/>
    </location>
</feature>
<evidence type="ECO:0000313" key="8">
    <source>
        <dbReference type="EMBL" id="VAW51588.1"/>
    </source>
</evidence>
<proteinExistence type="predicted"/>
<feature type="transmembrane region" description="Helical" evidence="6">
    <location>
        <begin position="55"/>
        <end position="76"/>
    </location>
</feature>
<evidence type="ECO:0000256" key="1">
    <source>
        <dbReference type="ARBA" id="ARBA00004141"/>
    </source>
</evidence>
<dbReference type="InterPro" id="IPR017475">
    <property type="entry name" value="EPS_sugar_tfrase"/>
</dbReference>
<keyword evidence="4 6" id="KW-1133">Transmembrane helix</keyword>